<keyword evidence="4" id="KW-1185">Reference proteome</keyword>
<feature type="chain" id="PRO_5046415454" description="Phosphodiester glycosidase domain-containing protein" evidence="1">
    <location>
        <begin position="20"/>
        <end position="240"/>
    </location>
</feature>
<evidence type="ECO:0000313" key="3">
    <source>
        <dbReference type="EMBL" id="GAA5483035.1"/>
    </source>
</evidence>
<organism evidence="3 4">
    <name type="scientific">Haloferula sargassicola</name>
    <dbReference type="NCBI Taxonomy" id="490096"/>
    <lineage>
        <taxon>Bacteria</taxon>
        <taxon>Pseudomonadati</taxon>
        <taxon>Verrucomicrobiota</taxon>
        <taxon>Verrucomicrobiia</taxon>
        <taxon>Verrucomicrobiales</taxon>
        <taxon>Verrucomicrobiaceae</taxon>
        <taxon>Haloferula</taxon>
    </lineage>
</organism>
<evidence type="ECO:0000259" key="2">
    <source>
        <dbReference type="Pfam" id="PF09992"/>
    </source>
</evidence>
<keyword evidence="1" id="KW-0732">Signal</keyword>
<evidence type="ECO:0000256" key="1">
    <source>
        <dbReference type="SAM" id="SignalP"/>
    </source>
</evidence>
<proteinExistence type="predicted"/>
<dbReference type="EMBL" id="BAABRI010000011">
    <property type="protein sequence ID" value="GAA5483035.1"/>
    <property type="molecule type" value="Genomic_DNA"/>
</dbReference>
<name>A0ABP9UN84_9BACT</name>
<feature type="signal peptide" evidence="1">
    <location>
        <begin position="1"/>
        <end position="19"/>
    </location>
</feature>
<dbReference type="Proteomes" id="UP001476282">
    <property type="component" value="Unassembled WGS sequence"/>
</dbReference>
<dbReference type="RefSeq" id="WP_353567158.1">
    <property type="nucleotide sequence ID" value="NZ_BAABRI010000011.1"/>
</dbReference>
<protein>
    <recommendedName>
        <fullName evidence="2">Phosphodiester glycosidase domain-containing protein</fullName>
    </recommendedName>
</protein>
<sequence length="240" mass="25465">MGKGWLGAVIALVAMAAAAPEVVEKEVDGVKYRLVIAEAAAIRIVWQDGDGKALRTFPAAAGYLGGKGGKLVALMNGGIFEPGGVPSGLLVQEGKELRPVNRREGKGNFFLKPNGIFYVTETGAGVVKTEEWPVAGKVAFAVQSGPLLLRAGKVHPVFRKESTSRLHRNGVGVKPDGTVVLAISDFHSPKFPNLYEFAMLFQSLGCEDALFFDGDISRMITEGWEKAGGQAYGSFVGVVD</sequence>
<feature type="domain" description="Phosphodiester glycosidase" evidence="2">
    <location>
        <begin position="70"/>
        <end position="218"/>
    </location>
</feature>
<evidence type="ECO:0000313" key="4">
    <source>
        <dbReference type="Proteomes" id="UP001476282"/>
    </source>
</evidence>
<dbReference type="InterPro" id="IPR018711">
    <property type="entry name" value="NAGPA"/>
</dbReference>
<comment type="caution">
    <text evidence="3">The sequence shown here is derived from an EMBL/GenBank/DDBJ whole genome shotgun (WGS) entry which is preliminary data.</text>
</comment>
<gene>
    <name evidence="3" type="ORF">Hsar01_02262</name>
</gene>
<dbReference type="Pfam" id="PF09992">
    <property type="entry name" value="NAGPA"/>
    <property type="match status" value="1"/>
</dbReference>
<accession>A0ABP9UN84</accession>
<reference evidence="3 4" key="1">
    <citation type="submission" date="2024-02" db="EMBL/GenBank/DDBJ databases">
        <title>Haloferula sargassicola NBRC 104335.</title>
        <authorList>
            <person name="Ichikawa N."/>
            <person name="Katano-Makiyama Y."/>
            <person name="Hidaka K."/>
        </authorList>
    </citation>
    <scope>NUCLEOTIDE SEQUENCE [LARGE SCALE GENOMIC DNA]</scope>
    <source>
        <strain evidence="3 4">NBRC 104335</strain>
    </source>
</reference>